<organism evidence="2 3">
    <name type="scientific">Colletotrichum sojae</name>
    <dbReference type="NCBI Taxonomy" id="2175907"/>
    <lineage>
        <taxon>Eukaryota</taxon>
        <taxon>Fungi</taxon>
        <taxon>Dikarya</taxon>
        <taxon>Ascomycota</taxon>
        <taxon>Pezizomycotina</taxon>
        <taxon>Sordariomycetes</taxon>
        <taxon>Hypocreomycetidae</taxon>
        <taxon>Glomerellales</taxon>
        <taxon>Glomerellaceae</taxon>
        <taxon>Colletotrichum</taxon>
        <taxon>Colletotrichum orchidearum species complex</taxon>
    </lineage>
</organism>
<keyword evidence="3" id="KW-1185">Reference proteome</keyword>
<dbReference type="Proteomes" id="UP000652219">
    <property type="component" value="Unassembled WGS sequence"/>
</dbReference>
<comment type="caution">
    <text evidence="2">The sequence shown here is derived from an EMBL/GenBank/DDBJ whole genome shotgun (WGS) entry which is preliminary data.</text>
</comment>
<feature type="region of interest" description="Disordered" evidence="1">
    <location>
        <begin position="38"/>
        <end position="73"/>
    </location>
</feature>
<evidence type="ECO:0000313" key="2">
    <source>
        <dbReference type="EMBL" id="KAF6786825.1"/>
    </source>
</evidence>
<reference evidence="2 3" key="1">
    <citation type="journal article" date="2020" name="Phytopathology">
        <title>Genome Sequence Resources of Colletotrichum truncatum, C. plurivorum, C. musicola, and C. sojae: Four Species Pathogenic to Soybean (Glycine max).</title>
        <authorList>
            <person name="Rogerio F."/>
            <person name="Boufleur T.R."/>
            <person name="Ciampi-Guillardi M."/>
            <person name="Sukno S.A."/>
            <person name="Thon M.R."/>
            <person name="Massola Junior N.S."/>
            <person name="Baroncelli R."/>
        </authorList>
    </citation>
    <scope>NUCLEOTIDE SEQUENCE [LARGE SCALE GENOMIC DNA]</scope>
    <source>
        <strain evidence="2 3">LFN0009</strain>
    </source>
</reference>
<name>A0A8H6IMR8_9PEZI</name>
<sequence>MGRSGYDTTLLPKEVKDKIKQARGLDPMGLQVAAAAAGQTNPAGNGGATASLGSASGSVSAPGRRGTGPAPTK</sequence>
<evidence type="ECO:0000313" key="3">
    <source>
        <dbReference type="Proteomes" id="UP000652219"/>
    </source>
</evidence>
<dbReference type="EMBL" id="WIGN01000623">
    <property type="protein sequence ID" value="KAF6786825.1"/>
    <property type="molecule type" value="Genomic_DNA"/>
</dbReference>
<evidence type="ECO:0000256" key="1">
    <source>
        <dbReference type="SAM" id="MobiDB-lite"/>
    </source>
</evidence>
<protein>
    <submittedName>
        <fullName evidence="2">Uncharacterized protein</fullName>
    </submittedName>
</protein>
<accession>A0A8H6IMR8</accession>
<feature type="compositionally biased region" description="Low complexity" evidence="1">
    <location>
        <begin position="38"/>
        <end position="61"/>
    </location>
</feature>
<proteinExistence type="predicted"/>
<gene>
    <name evidence="2" type="ORF">CSOJ01_15341</name>
</gene>
<dbReference type="AlphaFoldDB" id="A0A8H6IMR8"/>